<feature type="transmembrane region" description="Helical" evidence="8">
    <location>
        <begin position="58"/>
        <end position="79"/>
    </location>
</feature>
<dbReference type="HAMAP" id="MF_00912">
    <property type="entry name" value="DivIB"/>
    <property type="match status" value="1"/>
</dbReference>
<dbReference type="InterPro" id="IPR050487">
    <property type="entry name" value="FtsQ_DivIB"/>
</dbReference>
<feature type="domain" description="POTRA" evidence="10">
    <location>
        <begin position="82"/>
        <end position="153"/>
    </location>
</feature>
<evidence type="ECO:0000313" key="12">
    <source>
        <dbReference type="Proteomes" id="UP000032279"/>
    </source>
</evidence>
<dbReference type="GO" id="GO:0032153">
    <property type="term" value="C:cell division site"/>
    <property type="evidence" value="ECO:0007669"/>
    <property type="project" value="UniProtKB-UniRule"/>
</dbReference>
<evidence type="ECO:0000256" key="1">
    <source>
        <dbReference type="ARBA" id="ARBA00004370"/>
    </source>
</evidence>
<dbReference type="PANTHER" id="PTHR37820">
    <property type="entry name" value="CELL DIVISION PROTEIN DIVIB"/>
    <property type="match status" value="1"/>
</dbReference>
<organism evidence="11 12">
    <name type="scientific">Paucilactobacillus wasatchensis</name>
    <dbReference type="NCBI Taxonomy" id="1335616"/>
    <lineage>
        <taxon>Bacteria</taxon>
        <taxon>Bacillati</taxon>
        <taxon>Bacillota</taxon>
        <taxon>Bacilli</taxon>
        <taxon>Lactobacillales</taxon>
        <taxon>Lactobacillaceae</taxon>
        <taxon>Paucilactobacillus</taxon>
    </lineage>
</organism>
<keyword evidence="2 8" id="KW-1003">Cell membrane</keyword>
<evidence type="ECO:0000256" key="8">
    <source>
        <dbReference type="HAMAP-Rule" id="MF_00912"/>
    </source>
</evidence>
<dbReference type="InterPro" id="IPR013685">
    <property type="entry name" value="POTRA_FtsQ_type"/>
</dbReference>
<dbReference type="OrthoDB" id="1819027at2"/>
<comment type="subcellular location">
    <subcellularLocation>
        <location evidence="8">Cell membrane</location>
        <topology evidence="8">Single-pass type II membrane protein</topology>
    </subcellularLocation>
    <subcellularLocation>
        <location evidence="1">Membrane</location>
    </subcellularLocation>
    <text evidence="8">Localizes to the division septum.</text>
</comment>
<dbReference type="AlphaFoldDB" id="A0A0D1A642"/>
<name>A0A0D1A642_9LACO</name>
<gene>
    <name evidence="11" type="primary">ftsQ</name>
    <name evidence="8" type="synonym">divIB</name>
    <name evidence="11" type="ORF">WDC_1333</name>
</gene>
<sequence>MSKRESKKEQREYAKRLAQIDEQYDAQQQTRSTHGKRKKTIGNKLPNLKKQRHWATTLRAGSLLLFFGIILACMLYLVAPLSKINQISVVGNHQVTRNDVLTATKIKTGNFIWQAVWHSNQISLQAQQQNPEIKRIQVKATGLQAVKLVVSENKIVGFLKRGTSYYPILASGKVKQNKLSQPESGQPIFTGFKSAVVLQRTIKQYEQLTSTVKTSVSEIKFQPTKNDSKRLRIFMNDGNEILVKYSSLTKKMPYYPSIAQNMSANGVVNLELGAYSYSYGTKDH</sequence>
<keyword evidence="3 8" id="KW-0132">Cell division</keyword>
<dbReference type="RefSeq" id="WP_044011063.1">
    <property type="nucleotide sequence ID" value="NZ_AWTT01000032.1"/>
</dbReference>
<dbReference type="STRING" id="1335616.WDC_1333"/>
<evidence type="ECO:0000313" key="11">
    <source>
        <dbReference type="EMBL" id="KIS03087.1"/>
    </source>
</evidence>
<keyword evidence="7 8" id="KW-0131">Cell cycle</keyword>
<feature type="compositionally biased region" description="Basic residues" evidence="9">
    <location>
        <begin position="33"/>
        <end position="44"/>
    </location>
</feature>
<keyword evidence="12" id="KW-1185">Reference proteome</keyword>
<dbReference type="Pfam" id="PF08478">
    <property type="entry name" value="POTRA_1"/>
    <property type="match status" value="1"/>
</dbReference>
<accession>A0A0D1A642</accession>
<keyword evidence="6 8" id="KW-0472">Membrane</keyword>
<dbReference type="InterPro" id="IPR034746">
    <property type="entry name" value="POTRA"/>
</dbReference>
<evidence type="ECO:0000256" key="9">
    <source>
        <dbReference type="SAM" id="MobiDB-lite"/>
    </source>
</evidence>
<dbReference type="PROSITE" id="PS51779">
    <property type="entry name" value="POTRA"/>
    <property type="match status" value="1"/>
</dbReference>
<evidence type="ECO:0000256" key="4">
    <source>
        <dbReference type="ARBA" id="ARBA00022692"/>
    </source>
</evidence>
<evidence type="ECO:0000259" key="10">
    <source>
        <dbReference type="PROSITE" id="PS51779"/>
    </source>
</evidence>
<comment type="caution">
    <text evidence="11">The sequence shown here is derived from an EMBL/GenBank/DDBJ whole genome shotgun (WGS) entry which is preliminary data.</text>
</comment>
<comment type="similarity">
    <text evidence="8">Belongs to the FtsQ/DivIB family. DivIB subfamily.</text>
</comment>
<dbReference type="EMBL" id="AWTT01000032">
    <property type="protein sequence ID" value="KIS03087.1"/>
    <property type="molecule type" value="Genomic_DNA"/>
</dbReference>
<dbReference type="InterPro" id="IPR005548">
    <property type="entry name" value="Cell_div_FtsQ/DivIB_C"/>
</dbReference>
<dbReference type="InterPro" id="IPR026580">
    <property type="entry name" value="DivIB"/>
</dbReference>
<proteinExistence type="inferred from homology"/>
<dbReference type="Proteomes" id="UP000032279">
    <property type="component" value="Unassembled WGS sequence"/>
</dbReference>
<evidence type="ECO:0000256" key="2">
    <source>
        <dbReference type="ARBA" id="ARBA00022475"/>
    </source>
</evidence>
<reference evidence="11 12" key="1">
    <citation type="submission" date="2013-08" db="EMBL/GenBank/DDBJ databases">
        <title>Lactobacillus wasatchii sp. WDC04, a late gas producing bacteria isolated from aged chedder cheese.</title>
        <authorList>
            <person name="Oberg C.J."/>
            <person name="Culumber M."/>
            <person name="McMahon D.J."/>
            <person name="Broadbent J.R."/>
            <person name="Oberg T.S."/>
            <person name="Ortaki F."/>
        </authorList>
    </citation>
    <scope>NUCLEOTIDE SEQUENCE [LARGE SCALE GENOMIC DNA]</scope>
    <source>
        <strain evidence="11 12">WDC04</strain>
    </source>
</reference>
<dbReference type="PATRIC" id="fig|1335616.4.peg.1335"/>
<feature type="compositionally biased region" description="Basic and acidic residues" evidence="9">
    <location>
        <begin position="1"/>
        <end position="19"/>
    </location>
</feature>
<keyword evidence="5 8" id="KW-1133">Transmembrane helix</keyword>
<feature type="region of interest" description="Disordered" evidence="9">
    <location>
        <begin position="1"/>
        <end position="44"/>
    </location>
</feature>
<comment type="function">
    <text evidence="8">Cell division protein that may be involved in stabilizing or promoting the assembly of the division complex.</text>
</comment>
<evidence type="ECO:0000256" key="6">
    <source>
        <dbReference type="ARBA" id="ARBA00023136"/>
    </source>
</evidence>
<dbReference type="Gene3D" id="3.40.50.10960">
    <property type="match status" value="1"/>
</dbReference>
<dbReference type="GO" id="GO:0005886">
    <property type="term" value="C:plasma membrane"/>
    <property type="evidence" value="ECO:0007669"/>
    <property type="project" value="UniProtKB-SubCell"/>
</dbReference>
<dbReference type="GO" id="GO:0043093">
    <property type="term" value="P:FtsZ-dependent cytokinesis"/>
    <property type="evidence" value="ECO:0007669"/>
    <property type="project" value="UniProtKB-UniRule"/>
</dbReference>
<evidence type="ECO:0000256" key="5">
    <source>
        <dbReference type="ARBA" id="ARBA00022989"/>
    </source>
</evidence>
<dbReference type="PANTHER" id="PTHR37820:SF1">
    <property type="entry name" value="CELL DIVISION PROTEIN FTSQ"/>
    <property type="match status" value="1"/>
</dbReference>
<keyword evidence="4 8" id="KW-0812">Transmembrane</keyword>
<evidence type="ECO:0000256" key="7">
    <source>
        <dbReference type="ARBA" id="ARBA00023306"/>
    </source>
</evidence>
<dbReference type="Pfam" id="PF03799">
    <property type="entry name" value="FtsQ_DivIB_C"/>
    <property type="match status" value="1"/>
</dbReference>
<protein>
    <recommendedName>
        <fullName evidence="8">Cell division protein DivIB</fullName>
    </recommendedName>
</protein>
<evidence type="ECO:0000256" key="3">
    <source>
        <dbReference type="ARBA" id="ARBA00022618"/>
    </source>
</evidence>